<sequence>MVTLNVDTPYLACEICHLRSKPLGKEVISNPSTDSEPGQREQYNMMKDTSCFFIHSWVEQSFESALLLSHQFREFWRDNVCTSAVLHQLAWIETNSRDGEISLADSSAAQLRP</sequence>
<name>A0AAE0ZHN4_9GAST</name>
<evidence type="ECO:0000313" key="2">
    <source>
        <dbReference type="Proteomes" id="UP001283361"/>
    </source>
</evidence>
<comment type="caution">
    <text evidence="1">The sequence shown here is derived from an EMBL/GenBank/DDBJ whole genome shotgun (WGS) entry which is preliminary data.</text>
</comment>
<reference evidence="1" key="1">
    <citation type="journal article" date="2023" name="G3 (Bethesda)">
        <title>A reference genome for the long-term kleptoplast-retaining sea slug Elysia crispata morphotype clarki.</title>
        <authorList>
            <person name="Eastman K.E."/>
            <person name="Pendleton A.L."/>
            <person name="Shaikh M.A."/>
            <person name="Suttiyut T."/>
            <person name="Ogas R."/>
            <person name="Tomko P."/>
            <person name="Gavelis G."/>
            <person name="Widhalm J.R."/>
            <person name="Wisecaver J.H."/>
        </authorList>
    </citation>
    <scope>NUCLEOTIDE SEQUENCE</scope>
    <source>
        <strain evidence="1">ECLA1</strain>
    </source>
</reference>
<proteinExistence type="predicted"/>
<dbReference type="Proteomes" id="UP001283361">
    <property type="component" value="Unassembled WGS sequence"/>
</dbReference>
<dbReference type="EMBL" id="JAWDGP010003903">
    <property type="protein sequence ID" value="KAK3769579.1"/>
    <property type="molecule type" value="Genomic_DNA"/>
</dbReference>
<protein>
    <submittedName>
        <fullName evidence="1">Uncharacterized protein</fullName>
    </submittedName>
</protein>
<accession>A0AAE0ZHN4</accession>
<evidence type="ECO:0000313" key="1">
    <source>
        <dbReference type="EMBL" id="KAK3769579.1"/>
    </source>
</evidence>
<dbReference type="AlphaFoldDB" id="A0AAE0ZHN4"/>
<keyword evidence="2" id="KW-1185">Reference proteome</keyword>
<gene>
    <name evidence="1" type="ORF">RRG08_007982</name>
</gene>
<organism evidence="1 2">
    <name type="scientific">Elysia crispata</name>
    <name type="common">lettuce slug</name>
    <dbReference type="NCBI Taxonomy" id="231223"/>
    <lineage>
        <taxon>Eukaryota</taxon>
        <taxon>Metazoa</taxon>
        <taxon>Spiralia</taxon>
        <taxon>Lophotrochozoa</taxon>
        <taxon>Mollusca</taxon>
        <taxon>Gastropoda</taxon>
        <taxon>Heterobranchia</taxon>
        <taxon>Euthyneura</taxon>
        <taxon>Panpulmonata</taxon>
        <taxon>Sacoglossa</taxon>
        <taxon>Placobranchoidea</taxon>
        <taxon>Plakobranchidae</taxon>
        <taxon>Elysia</taxon>
    </lineage>
</organism>